<feature type="domain" description="GST C-terminal" evidence="2">
    <location>
        <begin position="90"/>
        <end position="214"/>
    </location>
</feature>
<dbReference type="SUPFAM" id="SSF47616">
    <property type="entry name" value="GST C-terminal domain-like"/>
    <property type="match status" value="1"/>
</dbReference>
<dbReference type="InterPro" id="IPR036282">
    <property type="entry name" value="Glutathione-S-Trfase_C_sf"/>
</dbReference>
<evidence type="ECO:0000259" key="1">
    <source>
        <dbReference type="PROSITE" id="PS50404"/>
    </source>
</evidence>
<organism evidence="3 4">
    <name type="scientific">Candidatus Amphirhobacter heronislandensis</name>
    <dbReference type="NCBI Taxonomy" id="1732024"/>
    <lineage>
        <taxon>Bacteria</taxon>
        <taxon>Pseudomonadati</taxon>
        <taxon>Pseudomonadota</taxon>
        <taxon>Gammaproteobacteria</taxon>
        <taxon>Candidatus Tethybacterales</taxon>
        <taxon>Candidatus Tethybacteraceae</taxon>
        <taxon>Candidatus Amphirhobacter</taxon>
    </lineage>
</organism>
<dbReference type="Pfam" id="PF00043">
    <property type="entry name" value="GST_C"/>
    <property type="match status" value="1"/>
</dbReference>
<dbReference type="SFLD" id="SFLDG01151">
    <property type="entry name" value="Main.2:_Nu-like"/>
    <property type="match status" value="1"/>
</dbReference>
<proteinExistence type="predicted"/>
<dbReference type="InterPro" id="IPR036249">
    <property type="entry name" value="Thioredoxin-like_sf"/>
</dbReference>
<dbReference type="PANTHER" id="PTHR44051:SF19">
    <property type="entry name" value="DISULFIDE-BOND OXIDOREDUCTASE YFCG"/>
    <property type="match status" value="1"/>
</dbReference>
<evidence type="ECO:0000313" key="3">
    <source>
        <dbReference type="EMBL" id="MBF2734806.1"/>
    </source>
</evidence>
<comment type="caution">
    <text evidence="3">The sequence shown here is derived from an EMBL/GenBank/DDBJ whole genome shotgun (WGS) entry which is preliminary data.</text>
</comment>
<accession>A0A930UFG9</accession>
<evidence type="ECO:0000259" key="2">
    <source>
        <dbReference type="PROSITE" id="PS50405"/>
    </source>
</evidence>
<dbReference type="EMBL" id="JADHEI010000028">
    <property type="protein sequence ID" value="MBF2734806.1"/>
    <property type="molecule type" value="Genomic_DNA"/>
</dbReference>
<evidence type="ECO:0000313" key="4">
    <source>
        <dbReference type="Proteomes" id="UP000604381"/>
    </source>
</evidence>
<dbReference type="SFLD" id="SFLDS00019">
    <property type="entry name" value="Glutathione_Transferase_(cytos"/>
    <property type="match status" value="1"/>
</dbReference>
<dbReference type="Gene3D" id="3.40.30.10">
    <property type="entry name" value="Glutaredoxin"/>
    <property type="match status" value="1"/>
</dbReference>
<keyword evidence="4" id="KW-1185">Reference proteome</keyword>
<dbReference type="PROSITE" id="PS50404">
    <property type="entry name" value="GST_NTER"/>
    <property type="match status" value="1"/>
</dbReference>
<dbReference type="Pfam" id="PF13409">
    <property type="entry name" value="GST_N_2"/>
    <property type="match status" value="1"/>
</dbReference>
<dbReference type="InterPro" id="IPR040079">
    <property type="entry name" value="Glutathione_S-Trfase"/>
</dbReference>
<dbReference type="AlphaFoldDB" id="A0A930UFG9"/>
<feature type="domain" description="GST N-terminal" evidence="1">
    <location>
        <begin position="1"/>
        <end position="87"/>
    </location>
</feature>
<dbReference type="PROSITE" id="PS50405">
    <property type="entry name" value="GST_CTER"/>
    <property type="match status" value="1"/>
</dbReference>
<dbReference type="SFLD" id="SFLDG00358">
    <property type="entry name" value="Main_(cytGST)"/>
    <property type="match status" value="1"/>
</dbReference>
<reference evidence="3" key="1">
    <citation type="submission" date="2020-10" db="EMBL/GenBank/DDBJ databases">
        <title>An improved Amphimedon queenslandica hologenome assembly reveals how three proteobacterial symbionts can extend the metabolic phenotypic of their marine sponge host.</title>
        <authorList>
            <person name="Degnan B."/>
            <person name="Degnan S."/>
            <person name="Xiang X."/>
        </authorList>
    </citation>
    <scope>NUCLEOTIDE SEQUENCE</scope>
    <source>
        <strain evidence="3">AqS2</strain>
    </source>
</reference>
<protein>
    <submittedName>
        <fullName evidence="3">Glutathione S-transferase N-terminal domain-containing protein</fullName>
    </submittedName>
</protein>
<dbReference type="CDD" id="cd03048">
    <property type="entry name" value="GST_N_Ure2p_like"/>
    <property type="match status" value="1"/>
</dbReference>
<sequence>MIDLHYWFTPNGDKPLIFVHEAGLEHRVKTVDIGKDEQFAPAFLAIAPNNRIPAIVDHAPADGGAPVSVFESGAILLYLAEKTGRFVPADARLRIQAVEWLMWQMGGFGPMLGQAHHFRVFAPEQVPYGIERYTKEAQRLYGVLERRLAGRDWLADEYSVADMAAWPWSRSFEMQGVEIEKFPAVAAWQKRMEERPAVAAALAAKERLQQQRQA</sequence>
<name>A0A930UFG9_9GAMM</name>
<dbReference type="PANTHER" id="PTHR44051">
    <property type="entry name" value="GLUTATHIONE S-TRANSFERASE-RELATED"/>
    <property type="match status" value="1"/>
</dbReference>
<dbReference type="InterPro" id="IPR004046">
    <property type="entry name" value="GST_C"/>
</dbReference>
<dbReference type="Proteomes" id="UP000604381">
    <property type="component" value="Unassembled WGS sequence"/>
</dbReference>
<dbReference type="Gene3D" id="1.20.1050.10">
    <property type="match status" value="1"/>
</dbReference>
<dbReference type="InterPro" id="IPR004045">
    <property type="entry name" value="Glutathione_S-Trfase_N"/>
</dbReference>
<dbReference type="InterPro" id="IPR010987">
    <property type="entry name" value="Glutathione-S-Trfase_C-like"/>
</dbReference>
<dbReference type="SUPFAM" id="SSF52833">
    <property type="entry name" value="Thioredoxin-like"/>
    <property type="match status" value="1"/>
</dbReference>
<gene>
    <name evidence="3" type="ORF">ISN26_01750</name>
</gene>